<dbReference type="EMBL" id="MK962628">
    <property type="protein sequence ID" value="QDH83905.1"/>
    <property type="molecule type" value="Genomic_DNA"/>
</dbReference>
<evidence type="ECO:0000313" key="1">
    <source>
        <dbReference type="EMBL" id="QDH83905.1"/>
    </source>
</evidence>
<proteinExistence type="predicted"/>
<evidence type="ECO:0000313" key="2">
    <source>
        <dbReference type="Proteomes" id="UP000316962"/>
    </source>
</evidence>
<name>A0A514CTV8_9CAUD</name>
<dbReference type="PROSITE" id="PS51257">
    <property type="entry name" value="PROKAR_LIPOPROTEIN"/>
    <property type="match status" value="1"/>
</dbReference>
<gene>
    <name evidence="1" type="ORF">Axy09_047</name>
</gene>
<organism evidence="1 2">
    <name type="scientific">Achromobacter phage vB_AxyP_19-32_Axy09</name>
    <dbReference type="NCBI Taxonomy" id="2591040"/>
    <lineage>
        <taxon>Viruses</taxon>
        <taxon>Duplodnaviria</taxon>
        <taxon>Heunggongvirae</taxon>
        <taxon>Uroviricota</taxon>
        <taxon>Caudoviricetes</taxon>
        <taxon>Autographivirales</taxon>
        <taxon>Autoscriptoviridae</taxon>
        <taxon>Axyvirus</taxon>
        <taxon>Axyvirus 1932Axy09</taxon>
    </lineage>
</organism>
<sequence length="74" mass="7776">MIRHLLIGAALLFLTACATPYGVPPELGAACTELAVSADPTTNGELALGYIQEREGNSVCRAVVGIIIDNYRSN</sequence>
<reference evidence="1 2" key="1">
    <citation type="submission" date="2019-05" db="EMBL/GenBank/DDBJ databases">
        <title>Complete genome sequence of sixteen phages from Abidjan, cote d'Ivoire, isolated on a single strain of Achromobacter xylosoxidans.</title>
        <authorList>
            <person name="Essoh C."/>
            <person name="Vernadet J.-P."/>
            <person name="Vergnaud G."/>
            <person name="Pourcel C."/>
        </authorList>
    </citation>
    <scope>NUCLEOTIDE SEQUENCE [LARGE SCALE GENOMIC DNA]</scope>
</reference>
<evidence type="ECO:0008006" key="3">
    <source>
        <dbReference type="Google" id="ProtNLM"/>
    </source>
</evidence>
<accession>A0A514CTV8</accession>
<keyword evidence="2" id="KW-1185">Reference proteome</keyword>
<dbReference type="Proteomes" id="UP000316962">
    <property type="component" value="Segment"/>
</dbReference>
<protein>
    <recommendedName>
        <fullName evidence="3">Lipoprotein</fullName>
    </recommendedName>
</protein>